<evidence type="ECO:0000313" key="2">
    <source>
        <dbReference type="Proteomes" id="UP000250235"/>
    </source>
</evidence>
<name>A0A2Z7A7P9_9LAMI</name>
<dbReference type="EMBL" id="KV018536">
    <property type="protein sequence ID" value="KZV16843.1"/>
    <property type="molecule type" value="Genomic_DNA"/>
</dbReference>
<dbReference type="AlphaFoldDB" id="A0A2Z7A7P9"/>
<sequence>MGATSFSVSDLMSRSGVVLRSVLVSDVNPEVVGGCCSPDLNRFELYLREDFDPSSSIVPRRLEIFPVSKLCRDTLATVHRTLSSPIADGSQICVARDFVVVIVAQKIKLLSVLGFDRMSLWGWCLFACVCCPGFPGYSAGRGVDPAGGVPGGG</sequence>
<evidence type="ECO:0000313" key="1">
    <source>
        <dbReference type="EMBL" id="KZV16843.1"/>
    </source>
</evidence>
<organism evidence="1 2">
    <name type="scientific">Dorcoceras hygrometricum</name>
    <dbReference type="NCBI Taxonomy" id="472368"/>
    <lineage>
        <taxon>Eukaryota</taxon>
        <taxon>Viridiplantae</taxon>
        <taxon>Streptophyta</taxon>
        <taxon>Embryophyta</taxon>
        <taxon>Tracheophyta</taxon>
        <taxon>Spermatophyta</taxon>
        <taxon>Magnoliopsida</taxon>
        <taxon>eudicotyledons</taxon>
        <taxon>Gunneridae</taxon>
        <taxon>Pentapetalae</taxon>
        <taxon>asterids</taxon>
        <taxon>lamiids</taxon>
        <taxon>Lamiales</taxon>
        <taxon>Gesneriaceae</taxon>
        <taxon>Didymocarpoideae</taxon>
        <taxon>Trichosporeae</taxon>
        <taxon>Loxocarpinae</taxon>
        <taxon>Dorcoceras</taxon>
    </lineage>
</organism>
<gene>
    <name evidence="1" type="ORF">F511_38097</name>
</gene>
<accession>A0A2Z7A7P9</accession>
<protein>
    <submittedName>
        <fullName evidence="1">Uncharacterized protein</fullName>
    </submittedName>
</protein>
<reference evidence="1 2" key="1">
    <citation type="journal article" date="2015" name="Proc. Natl. Acad. Sci. U.S.A.">
        <title>The resurrection genome of Boea hygrometrica: A blueprint for survival of dehydration.</title>
        <authorList>
            <person name="Xiao L."/>
            <person name="Yang G."/>
            <person name="Zhang L."/>
            <person name="Yang X."/>
            <person name="Zhao S."/>
            <person name="Ji Z."/>
            <person name="Zhou Q."/>
            <person name="Hu M."/>
            <person name="Wang Y."/>
            <person name="Chen M."/>
            <person name="Xu Y."/>
            <person name="Jin H."/>
            <person name="Xiao X."/>
            <person name="Hu G."/>
            <person name="Bao F."/>
            <person name="Hu Y."/>
            <person name="Wan P."/>
            <person name="Li L."/>
            <person name="Deng X."/>
            <person name="Kuang T."/>
            <person name="Xiang C."/>
            <person name="Zhu J.K."/>
            <person name="Oliver M.J."/>
            <person name="He Y."/>
        </authorList>
    </citation>
    <scope>NUCLEOTIDE SEQUENCE [LARGE SCALE GENOMIC DNA]</scope>
    <source>
        <strain evidence="2">cv. XS01</strain>
    </source>
</reference>
<keyword evidence="2" id="KW-1185">Reference proteome</keyword>
<dbReference type="Proteomes" id="UP000250235">
    <property type="component" value="Unassembled WGS sequence"/>
</dbReference>
<proteinExistence type="predicted"/>